<feature type="transmembrane region" description="Helical" evidence="1">
    <location>
        <begin position="456"/>
        <end position="475"/>
    </location>
</feature>
<feature type="transmembrane region" description="Helical" evidence="1">
    <location>
        <begin position="359"/>
        <end position="377"/>
    </location>
</feature>
<dbReference type="GO" id="GO:0015558">
    <property type="term" value="F:secondary active p-aminobenzoyl-glutamate transmembrane transporter activity"/>
    <property type="evidence" value="ECO:0007669"/>
    <property type="project" value="InterPro"/>
</dbReference>
<dbReference type="STRING" id="762983.HMPREF9444_00829"/>
<dbReference type="AlphaFoldDB" id="E8LJF2"/>
<dbReference type="eggNOG" id="COG2978">
    <property type="taxonomic scope" value="Bacteria"/>
</dbReference>
<feature type="transmembrane region" description="Helical" evidence="1">
    <location>
        <begin position="135"/>
        <end position="157"/>
    </location>
</feature>
<feature type="transmembrane region" description="Helical" evidence="1">
    <location>
        <begin position="277"/>
        <end position="297"/>
    </location>
</feature>
<feature type="transmembrane region" description="Helical" evidence="1">
    <location>
        <begin position="397"/>
        <end position="419"/>
    </location>
</feature>
<keyword evidence="1" id="KW-0812">Transmembrane</keyword>
<comment type="caution">
    <text evidence="2">The sequence shown here is derived from an EMBL/GenBank/DDBJ whole genome shotgun (WGS) entry which is preliminary data.</text>
</comment>
<feature type="transmembrane region" description="Helical" evidence="1">
    <location>
        <begin position="223"/>
        <end position="241"/>
    </location>
</feature>
<proteinExistence type="predicted"/>
<dbReference type="PANTHER" id="PTHR30282:SF1">
    <property type="entry name" value="ABGT FAMILY TRANSPORTER"/>
    <property type="match status" value="1"/>
</dbReference>
<protein>
    <submittedName>
        <fullName evidence="2">AbgT transporter family</fullName>
    </submittedName>
</protein>
<reference evidence="2 3" key="1">
    <citation type="submission" date="2011-01" db="EMBL/GenBank/DDBJ databases">
        <authorList>
            <person name="Weinstock G."/>
            <person name="Sodergren E."/>
            <person name="Clifton S."/>
            <person name="Fulton L."/>
            <person name="Fulton B."/>
            <person name="Courtney L."/>
            <person name="Fronick C."/>
            <person name="Harrison M."/>
            <person name="Strong C."/>
            <person name="Farmer C."/>
            <person name="Delahaunty K."/>
            <person name="Markovic C."/>
            <person name="Hall O."/>
            <person name="Minx P."/>
            <person name="Tomlinson C."/>
            <person name="Mitreva M."/>
            <person name="Hou S."/>
            <person name="Chen J."/>
            <person name="Wollam A."/>
            <person name="Pepin K.H."/>
            <person name="Johnson M."/>
            <person name="Bhonagiri V."/>
            <person name="Zhang X."/>
            <person name="Suruliraj S."/>
            <person name="Warren W."/>
            <person name="Chinwalla A."/>
            <person name="Mardis E.R."/>
            <person name="Wilson R.K."/>
        </authorList>
    </citation>
    <scope>NUCLEOTIDE SEQUENCE [LARGE SCALE GENOMIC DNA]</scope>
    <source>
        <strain evidence="3">DSM 22608 / JCM 16073 / KCTC 15190 / YIT 12066</strain>
    </source>
</reference>
<keyword evidence="1" id="KW-0472">Membrane</keyword>
<feature type="transmembrane region" description="Helical" evidence="1">
    <location>
        <begin position="317"/>
        <end position="338"/>
    </location>
</feature>
<keyword evidence="1" id="KW-1133">Transmembrane helix</keyword>
<accession>E8LJF2</accession>
<feature type="transmembrane region" description="Helical" evidence="1">
    <location>
        <begin position="426"/>
        <end position="444"/>
    </location>
</feature>
<organism evidence="2 3">
    <name type="scientific">Succinatimonas hippei (strain DSM 22608 / JCM 16073 / KCTC 15190 / YIT 12066)</name>
    <dbReference type="NCBI Taxonomy" id="762983"/>
    <lineage>
        <taxon>Bacteria</taxon>
        <taxon>Pseudomonadati</taxon>
        <taxon>Pseudomonadota</taxon>
        <taxon>Gammaproteobacteria</taxon>
        <taxon>Aeromonadales</taxon>
        <taxon>Succinivibrionaceae</taxon>
        <taxon>Succinatimonas</taxon>
    </lineage>
</organism>
<dbReference type="InterPro" id="IPR004697">
    <property type="entry name" value="AbgT"/>
</dbReference>
<feature type="transmembrane region" description="Helical" evidence="1">
    <location>
        <begin position="38"/>
        <end position="59"/>
    </location>
</feature>
<dbReference type="Proteomes" id="UP000018458">
    <property type="component" value="Unassembled WGS sequence"/>
</dbReference>
<dbReference type="Pfam" id="PF03806">
    <property type="entry name" value="ABG_transport"/>
    <property type="match status" value="1"/>
</dbReference>
<evidence type="ECO:0000256" key="1">
    <source>
        <dbReference type="SAM" id="Phobius"/>
    </source>
</evidence>
<dbReference type="HOGENOM" id="CLU_040132_0_0_6"/>
<feature type="transmembrane region" description="Helical" evidence="1">
    <location>
        <begin position="100"/>
        <end position="123"/>
    </location>
</feature>
<name>E8LJF2_SUCHY</name>
<keyword evidence="3" id="KW-1185">Reference proteome</keyword>
<dbReference type="GO" id="GO:1902604">
    <property type="term" value="P:p-aminobenzoyl-glutamate transmembrane transport"/>
    <property type="evidence" value="ECO:0007669"/>
    <property type="project" value="InterPro"/>
</dbReference>
<feature type="transmembrane region" description="Helical" evidence="1">
    <location>
        <begin position="496"/>
        <end position="518"/>
    </location>
</feature>
<dbReference type="EMBL" id="AEVO01000040">
    <property type="protein sequence ID" value="EFY07344.1"/>
    <property type="molecule type" value="Genomic_DNA"/>
</dbReference>
<evidence type="ECO:0000313" key="3">
    <source>
        <dbReference type="Proteomes" id="UP000018458"/>
    </source>
</evidence>
<sequence>MQKIFKRFFMTDTSAPQLSKLNRFLNAVERLGNKLPHITMLFIYAFIIACLVSFALSFVDFDYIHPNTGKKIEILNMLAPANLLDLFVSSVGNFMAFPPLGITIVATLGIGIAEGSGYIGVLLKKLLTITPKKILTPAVIVVSILCHIASDSAYVVLMPVSALMFYACGRHPLAGIACSFAGLAGGFTASFTPSIIDPVMQGFTQAAAHTIDPNYQVNVLCNYFYALGGTIFVIAACWYVTDKIVEPRLKLTMPLDQELKDDPELTLKPISEKENKAFIKATAAALLFFGVYVLLCLPENSILRAPDGSLTSPKSPVMQGLVPFLFLFFSIPGVVYGISSGSFKSSTDVIKAMENIMHMLLSFMVFCFFAAQFLYVFGKSNIGALLAISGAEFLRDLGMPSGITLFGIIFLTGVLNILITSATSKWAILSTIFVPMLMMLGISPELTQAAFRVSDSAVNVSTPLFPFYPLLIMYCQRYAKATGVGTLCSMMIPYTIALLIVLTVVLYAYWIIGIPIGFDSGFDYPPKV</sequence>
<dbReference type="PANTHER" id="PTHR30282">
    <property type="entry name" value="P-AMINOBENZOYL GLUTAMATE TRANSPORTER"/>
    <property type="match status" value="1"/>
</dbReference>
<evidence type="ECO:0000313" key="2">
    <source>
        <dbReference type="EMBL" id="EFY07344.1"/>
    </source>
</evidence>
<gene>
    <name evidence="2" type="primary">ydaH</name>
    <name evidence="2" type="ORF">HMPREF9444_00829</name>
</gene>